<feature type="domain" description="DUF6535" evidence="2">
    <location>
        <begin position="111"/>
        <end position="206"/>
    </location>
</feature>
<gene>
    <name evidence="3" type="ORF">FB45DRAFT_906898</name>
</gene>
<evidence type="ECO:0000259" key="2">
    <source>
        <dbReference type="Pfam" id="PF20153"/>
    </source>
</evidence>
<dbReference type="InterPro" id="IPR045338">
    <property type="entry name" value="DUF6535"/>
</dbReference>
<feature type="transmembrane region" description="Helical" evidence="1">
    <location>
        <begin position="211"/>
        <end position="237"/>
    </location>
</feature>
<comment type="caution">
    <text evidence="3">The sequence shown here is derived from an EMBL/GenBank/DDBJ whole genome shotgun (WGS) entry which is preliminary data.</text>
</comment>
<dbReference type="Pfam" id="PF20153">
    <property type="entry name" value="DUF6535"/>
    <property type="match status" value="1"/>
</dbReference>
<name>A0AAD7C1H8_9AGAR</name>
<protein>
    <recommendedName>
        <fullName evidence="2">DUF6535 domain-containing protein</fullName>
    </recommendedName>
</protein>
<keyword evidence="1" id="KW-1133">Transmembrane helix</keyword>
<keyword evidence="1" id="KW-0472">Membrane</keyword>
<evidence type="ECO:0000313" key="3">
    <source>
        <dbReference type="EMBL" id="KAJ7636595.1"/>
    </source>
</evidence>
<evidence type="ECO:0000256" key="1">
    <source>
        <dbReference type="SAM" id="Phobius"/>
    </source>
</evidence>
<feature type="transmembrane region" description="Helical" evidence="1">
    <location>
        <begin position="119"/>
        <end position="141"/>
    </location>
</feature>
<sequence length="970" mass="111001">MESHPSDKQAGDDFPHFSNRGFFEELQNCLKAVMQENQEQMRRLVEDLTPKKPVVDKKTEFWNAYKAVSDEYDREYQQKYGTDLDTTLIFAGLFSAVSSAFIIQIQSEVQVPHPSITVLVAQCLLYVSLSATLLAALLAVLGKQWLMYYSLAGESRGTIAERGLERQRKFDGLRRWKFDAIMQLFPLMLQFALLIFAVALSVYLWTVHHALAVIAMIFTATGVISYCGFLVSAVAFADSPFQSPLAYPLRELWKFIAAILEKAVQLQTYQEIWNSILEVTGAFFQEQTLKFKKAWTHIHPQSILPTTSFVLPWTDPLVPSPEVEAVSWMIETSTDPRILSVCAAIIVDIQWPSHVGNLRSLMARLRDHFLQCVHHHTIEHLTRVYGIRETMSSLATNFGGAYCTLRVIDPTIEEIEHWNRLRVRSGVFEAPEIRNVPAIRNVLAIIGTDVPLGFAKGFSPSELCFTSDVQATGWIFHVVPSLSLRSSVLKEFLERIGTSIHSSLIADFLFCVNSFLSDNYSTPEHMVRVHKNGLEGPLFFQILKNLNTQAGNTDIQAEDVLSILRNILQVLQQAQPVSVIIVRHHTELTWVFEMCQTLASQEPAIVVDSIDLICRIFKVIHIHKLDTSEFENVMLSTEHVEWLYQAIAHALQCEQKQMLETDSVVLDSESTALKLTRALLQCRDGLHTKPPRELLKMLLQHFSPCATSNFWNCLQIQSFLDCASKEVWFHDEDVQSIAQHLDILHLLGEMATAHEWSSIRNDYYNMGQDLAAMKSWHPYIRSEIFTWLRLSKPLSGNPFYSTELKHFTSTIWDVWYIKNREVESNWQKPRVLVSTLLCSIWDSFAFTGEHHLDALSPLVKSTIWAAMENQQQSWFSDVVPAAELRELNFSLGTMIFTAAEKSRSIPLPSQQRKDDEGPETLETLLQDLAETVRAYEPQEDDDDHWTQVWQQFRVRLTLWNIHNNFEMCSL</sequence>
<proteinExistence type="predicted"/>
<reference evidence="3" key="1">
    <citation type="submission" date="2023-03" db="EMBL/GenBank/DDBJ databases">
        <title>Massive genome expansion in bonnet fungi (Mycena s.s.) driven by repeated elements and novel gene families across ecological guilds.</title>
        <authorList>
            <consortium name="Lawrence Berkeley National Laboratory"/>
            <person name="Harder C.B."/>
            <person name="Miyauchi S."/>
            <person name="Viragh M."/>
            <person name="Kuo A."/>
            <person name="Thoen E."/>
            <person name="Andreopoulos B."/>
            <person name="Lu D."/>
            <person name="Skrede I."/>
            <person name="Drula E."/>
            <person name="Henrissat B."/>
            <person name="Morin E."/>
            <person name="Kohler A."/>
            <person name="Barry K."/>
            <person name="LaButti K."/>
            <person name="Morin E."/>
            <person name="Salamov A."/>
            <person name="Lipzen A."/>
            <person name="Mereny Z."/>
            <person name="Hegedus B."/>
            <person name="Baldrian P."/>
            <person name="Stursova M."/>
            <person name="Weitz H."/>
            <person name="Taylor A."/>
            <person name="Grigoriev I.V."/>
            <person name="Nagy L.G."/>
            <person name="Martin F."/>
            <person name="Kauserud H."/>
        </authorList>
    </citation>
    <scope>NUCLEOTIDE SEQUENCE</scope>
    <source>
        <strain evidence="3">9284</strain>
    </source>
</reference>
<dbReference type="Proteomes" id="UP001221142">
    <property type="component" value="Unassembled WGS sequence"/>
</dbReference>
<dbReference type="EMBL" id="JARKIF010000006">
    <property type="protein sequence ID" value="KAJ7636595.1"/>
    <property type="molecule type" value="Genomic_DNA"/>
</dbReference>
<organism evidence="3 4">
    <name type="scientific">Roridomyces roridus</name>
    <dbReference type="NCBI Taxonomy" id="1738132"/>
    <lineage>
        <taxon>Eukaryota</taxon>
        <taxon>Fungi</taxon>
        <taxon>Dikarya</taxon>
        <taxon>Basidiomycota</taxon>
        <taxon>Agaricomycotina</taxon>
        <taxon>Agaricomycetes</taxon>
        <taxon>Agaricomycetidae</taxon>
        <taxon>Agaricales</taxon>
        <taxon>Marasmiineae</taxon>
        <taxon>Mycenaceae</taxon>
        <taxon>Roridomyces</taxon>
    </lineage>
</organism>
<dbReference type="AlphaFoldDB" id="A0AAD7C1H8"/>
<keyword evidence="4" id="KW-1185">Reference proteome</keyword>
<feature type="transmembrane region" description="Helical" evidence="1">
    <location>
        <begin position="88"/>
        <end position="107"/>
    </location>
</feature>
<feature type="transmembrane region" description="Helical" evidence="1">
    <location>
        <begin position="184"/>
        <end position="205"/>
    </location>
</feature>
<keyword evidence="1" id="KW-0812">Transmembrane</keyword>
<evidence type="ECO:0000313" key="4">
    <source>
        <dbReference type="Proteomes" id="UP001221142"/>
    </source>
</evidence>
<accession>A0AAD7C1H8</accession>